<evidence type="ECO:0000256" key="1">
    <source>
        <dbReference type="SAM" id="Phobius"/>
    </source>
</evidence>
<evidence type="ECO:0000259" key="2">
    <source>
        <dbReference type="Pfam" id="PF10615"/>
    </source>
</evidence>
<gene>
    <name evidence="3" type="ORF">BJ875DRAFT_158396</name>
</gene>
<dbReference type="InterPro" id="IPR019595">
    <property type="entry name" value="DUF2470"/>
</dbReference>
<name>A0A9P7YBW2_9HELO</name>
<dbReference type="AlphaFoldDB" id="A0A9P7YBW2"/>
<sequence>MATQDQEAKDAAMKQRIISHMNADHQESLSLYLRQYKKLSSSQAKSPTLDDISFEAMTIRTSSGKYTIPFEPPMKSWAEARTRTVDMDRDSREGLDISSFKITEFEPPKRVPHVIIFGLVVMAFTTFATKNKIVPGTFIYDTILPWFPGGPKLFFAISNTVFIPTMIIHVVEVILLDRLRLRRYGVERGSKLWWAWIVDCFIEGYGCFQRIDATIAKKKLAAEKEKH</sequence>
<dbReference type="PANTHER" id="PTHR37783:SF1">
    <property type="entry name" value="MEMBRANE PROTEIN, PUTATIVE (AFU_ORTHOLOGUE AFUA_1G04315)-RELATED"/>
    <property type="match status" value="1"/>
</dbReference>
<feature type="transmembrane region" description="Helical" evidence="1">
    <location>
        <begin position="153"/>
        <end position="176"/>
    </location>
</feature>
<dbReference type="Proteomes" id="UP000824998">
    <property type="component" value="Unassembled WGS sequence"/>
</dbReference>
<keyword evidence="1" id="KW-0472">Membrane</keyword>
<proteinExistence type="predicted"/>
<keyword evidence="1" id="KW-0812">Transmembrane</keyword>
<dbReference type="OrthoDB" id="5553410at2759"/>
<organism evidence="3 4">
    <name type="scientific">Amylocarpus encephaloides</name>
    <dbReference type="NCBI Taxonomy" id="45428"/>
    <lineage>
        <taxon>Eukaryota</taxon>
        <taxon>Fungi</taxon>
        <taxon>Dikarya</taxon>
        <taxon>Ascomycota</taxon>
        <taxon>Pezizomycotina</taxon>
        <taxon>Leotiomycetes</taxon>
        <taxon>Helotiales</taxon>
        <taxon>Helotiales incertae sedis</taxon>
        <taxon>Amylocarpus</taxon>
    </lineage>
</organism>
<reference evidence="3" key="1">
    <citation type="journal article" date="2021" name="IMA Fungus">
        <title>Genomic characterization of three marine fungi, including Emericellopsis atlantica sp. nov. with signatures of a generalist lifestyle and marine biomass degradation.</title>
        <authorList>
            <person name="Hagestad O.C."/>
            <person name="Hou L."/>
            <person name="Andersen J.H."/>
            <person name="Hansen E.H."/>
            <person name="Altermark B."/>
            <person name="Li C."/>
            <person name="Kuhnert E."/>
            <person name="Cox R.J."/>
            <person name="Crous P.W."/>
            <person name="Spatafora J.W."/>
            <person name="Lail K."/>
            <person name="Amirebrahimi M."/>
            <person name="Lipzen A."/>
            <person name="Pangilinan J."/>
            <person name="Andreopoulos W."/>
            <person name="Hayes R.D."/>
            <person name="Ng V."/>
            <person name="Grigoriev I.V."/>
            <person name="Jackson S.A."/>
            <person name="Sutton T.D.S."/>
            <person name="Dobson A.D.W."/>
            <person name="Rama T."/>
        </authorList>
    </citation>
    <scope>NUCLEOTIDE SEQUENCE</scope>
    <source>
        <strain evidence="3">TRa018bII</strain>
    </source>
</reference>
<dbReference type="Gene3D" id="3.20.180.10">
    <property type="entry name" value="PNP-oxidase-like"/>
    <property type="match status" value="1"/>
</dbReference>
<evidence type="ECO:0000313" key="3">
    <source>
        <dbReference type="EMBL" id="KAG9230372.1"/>
    </source>
</evidence>
<dbReference type="Pfam" id="PF10615">
    <property type="entry name" value="DUF2470"/>
    <property type="match status" value="1"/>
</dbReference>
<comment type="caution">
    <text evidence="3">The sequence shown here is derived from an EMBL/GenBank/DDBJ whole genome shotgun (WGS) entry which is preliminary data.</text>
</comment>
<keyword evidence="4" id="KW-1185">Reference proteome</keyword>
<accession>A0A9P7YBW2</accession>
<feature type="domain" description="DUF2470" evidence="2">
    <location>
        <begin position="14"/>
        <end position="87"/>
    </location>
</feature>
<dbReference type="EMBL" id="MU251679">
    <property type="protein sequence ID" value="KAG9230372.1"/>
    <property type="molecule type" value="Genomic_DNA"/>
</dbReference>
<dbReference type="PANTHER" id="PTHR37783">
    <property type="entry name" value="MEMBRANE PROTEIN, PUTATIVE (AFU_ORTHOLOGUE AFUA_1G04315)-RELATED"/>
    <property type="match status" value="1"/>
</dbReference>
<feature type="transmembrane region" description="Helical" evidence="1">
    <location>
        <begin position="111"/>
        <end position="128"/>
    </location>
</feature>
<protein>
    <recommendedName>
        <fullName evidence="2">DUF2470 domain-containing protein</fullName>
    </recommendedName>
</protein>
<evidence type="ECO:0000313" key="4">
    <source>
        <dbReference type="Proteomes" id="UP000824998"/>
    </source>
</evidence>
<dbReference type="InterPro" id="IPR037119">
    <property type="entry name" value="Haem_oxidase_HugZ-like_sf"/>
</dbReference>
<keyword evidence="1" id="KW-1133">Transmembrane helix</keyword>